<evidence type="ECO:0000259" key="1">
    <source>
        <dbReference type="Pfam" id="PF00561"/>
    </source>
</evidence>
<accession>A0A7I9VLN3</accession>
<reference evidence="3" key="1">
    <citation type="journal article" date="2020" name="Appl. Environ. Microbiol.">
        <title>Diazotrophic Anaeromyxobacter Isolates from Soils.</title>
        <authorList>
            <person name="Masuda Y."/>
            <person name="Yamanaka H."/>
            <person name="Xu Z.X."/>
            <person name="Shiratori Y."/>
            <person name="Aono T."/>
            <person name="Amachi S."/>
            <person name="Senoo K."/>
            <person name="Itoh H."/>
        </authorList>
    </citation>
    <scope>NUCLEOTIDE SEQUENCE [LARGE SCALE GENOMIC DNA]</scope>
    <source>
        <strain evidence="3">R267</strain>
    </source>
</reference>
<dbReference type="AlphaFoldDB" id="A0A7I9VLN3"/>
<sequence>MQPTSRTLLANGLRHHVLEWDGGGRTTLLCLHGFLDLAWAFHQVAPALAARGYHVVAPDLRGHGETERVGAGGYYHFMDYLLDVADLADALGRERLALVGHSMGGSITGYFAGAFPERVWRGVIMEGIRIPEVAPESMPHRVEEWIHGVRRARAHGQKVYRSLEEAAARIRLHDPLCPEAEARFIAERGTRPVPGGVAWLHDPLHVTRAPYAFRTDHARAFWQAARCPVLLVEGALSERVPIDYPQRLAAFPDARRVVVEGAGHMMMRHRPEAVARVVLEFLEA</sequence>
<dbReference type="Gene3D" id="3.40.50.1820">
    <property type="entry name" value="alpha/beta hydrolase"/>
    <property type="match status" value="1"/>
</dbReference>
<gene>
    <name evidence="2" type="ORF">AMYX_17810</name>
</gene>
<dbReference type="InterPro" id="IPR029058">
    <property type="entry name" value="AB_hydrolase_fold"/>
</dbReference>
<proteinExistence type="predicted"/>
<dbReference type="PANTHER" id="PTHR43798">
    <property type="entry name" value="MONOACYLGLYCEROL LIPASE"/>
    <property type="match status" value="1"/>
</dbReference>
<dbReference type="Proteomes" id="UP000503640">
    <property type="component" value="Unassembled WGS sequence"/>
</dbReference>
<name>A0A7I9VLN3_9BACT</name>
<dbReference type="GO" id="GO:0016787">
    <property type="term" value="F:hydrolase activity"/>
    <property type="evidence" value="ECO:0007669"/>
    <property type="project" value="UniProtKB-KW"/>
</dbReference>
<evidence type="ECO:0000313" key="3">
    <source>
        <dbReference type="Proteomes" id="UP000503640"/>
    </source>
</evidence>
<dbReference type="InterPro" id="IPR000073">
    <property type="entry name" value="AB_hydrolase_1"/>
</dbReference>
<dbReference type="Pfam" id="PF00561">
    <property type="entry name" value="Abhydrolase_1"/>
    <property type="match status" value="1"/>
</dbReference>
<organism evidence="2 3">
    <name type="scientific">Anaeromyxobacter diazotrophicus</name>
    <dbReference type="NCBI Taxonomy" id="2590199"/>
    <lineage>
        <taxon>Bacteria</taxon>
        <taxon>Pseudomonadati</taxon>
        <taxon>Myxococcota</taxon>
        <taxon>Myxococcia</taxon>
        <taxon>Myxococcales</taxon>
        <taxon>Cystobacterineae</taxon>
        <taxon>Anaeromyxobacteraceae</taxon>
        <taxon>Anaeromyxobacter</taxon>
    </lineage>
</organism>
<dbReference type="RefSeq" id="WP_176064535.1">
    <property type="nucleotide sequence ID" value="NZ_BJTG01000004.1"/>
</dbReference>
<feature type="domain" description="AB hydrolase-1" evidence="1">
    <location>
        <begin position="27"/>
        <end position="266"/>
    </location>
</feature>
<dbReference type="SUPFAM" id="SSF53474">
    <property type="entry name" value="alpha/beta-Hydrolases"/>
    <property type="match status" value="1"/>
</dbReference>
<dbReference type="PRINTS" id="PR00412">
    <property type="entry name" value="EPOXHYDRLASE"/>
</dbReference>
<evidence type="ECO:0000313" key="2">
    <source>
        <dbReference type="EMBL" id="GEJ57040.1"/>
    </source>
</evidence>
<keyword evidence="2" id="KW-0378">Hydrolase</keyword>
<dbReference type="PRINTS" id="PR00111">
    <property type="entry name" value="ABHYDROLASE"/>
</dbReference>
<dbReference type="EMBL" id="BJTG01000004">
    <property type="protein sequence ID" value="GEJ57040.1"/>
    <property type="molecule type" value="Genomic_DNA"/>
</dbReference>
<keyword evidence="3" id="KW-1185">Reference proteome</keyword>
<comment type="caution">
    <text evidence="2">The sequence shown here is derived from an EMBL/GenBank/DDBJ whole genome shotgun (WGS) entry which is preliminary data.</text>
</comment>
<dbReference type="InterPro" id="IPR000639">
    <property type="entry name" value="Epox_hydrolase-like"/>
</dbReference>
<dbReference type="PANTHER" id="PTHR43798:SF33">
    <property type="entry name" value="HYDROLASE, PUTATIVE (AFU_ORTHOLOGUE AFUA_2G14860)-RELATED"/>
    <property type="match status" value="1"/>
</dbReference>
<dbReference type="GO" id="GO:0016020">
    <property type="term" value="C:membrane"/>
    <property type="evidence" value="ECO:0007669"/>
    <property type="project" value="TreeGrafter"/>
</dbReference>
<dbReference type="InterPro" id="IPR050266">
    <property type="entry name" value="AB_hydrolase_sf"/>
</dbReference>
<protein>
    <submittedName>
        <fullName evidence="2">Hydrolase</fullName>
    </submittedName>
</protein>